<name>A0ACA9NZ03_9GLOM</name>
<protein>
    <submittedName>
        <fullName evidence="1">16885_t:CDS:1</fullName>
    </submittedName>
</protein>
<dbReference type="EMBL" id="CAJVPT010025777">
    <property type="protein sequence ID" value="CAG8676472.1"/>
    <property type="molecule type" value="Genomic_DNA"/>
</dbReference>
<reference evidence="1" key="1">
    <citation type="submission" date="2021-06" db="EMBL/GenBank/DDBJ databases">
        <authorList>
            <person name="Kallberg Y."/>
            <person name="Tangrot J."/>
            <person name="Rosling A."/>
        </authorList>
    </citation>
    <scope>NUCLEOTIDE SEQUENCE</scope>
    <source>
        <strain evidence="1">CL356</strain>
    </source>
</reference>
<accession>A0ACA9NZ03</accession>
<gene>
    <name evidence="1" type="ORF">ACOLOM_LOCUS9157</name>
</gene>
<evidence type="ECO:0000313" key="1">
    <source>
        <dbReference type="EMBL" id="CAG8676472.1"/>
    </source>
</evidence>
<sequence length="107" mass="11972">KIAEAKARKKLRAAQRLEKALKKADGVNQTGDMTEKEKASQIEKLMRKGMGKGKQKKDEVKLVVAKGPNRGLKGRPKGVKGRYRMVDARGKKEVSRTPRFQKLNQTG</sequence>
<evidence type="ECO:0000313" key="2">
    <source>
        <dbReference type="Proteomes" id="UP000789525"/>
    </source>
</evidence>
<dbReference type="Proteomes" id="UP000789525">
    <property type="component" value="Unassembled WGS sequence"/>
</dbReference>
<proteinExistence type="predicted"/>
<organism evidence="1 2">
    <name type="scientific">Acaulospora colombiana</name>
    <dbReference type="NCBI Taxonomy" id="27376"/>
    <lineage>
        <taxon>Eukaryota</taxon>
        <taxon>Fungi</taxon>
        <taxon>Fungi incertae sedis</taxon>
        <taxon>Mucoromycota</taxon>
        <taxon>Glomeromycotina</taxon>
        <taxon>Glomeromycetes</taxon>
        <taxon>Diversisporales</taxon>
        <taxon>Acaulosporaceae</taxon>
        <taxon>Acaulospora</taxon>
    </lineage>
</organism>
<comment type="caution">
    <text evidence="1">The sequence shown here is derived from an EMBL/GenBank/DDBJ whole genome shotgun (WGS) entry which is preliminary data.</text>
</comment>
<keyword evidence="2" id="KW-1185">Reference proteome</keyword>
<feature type="non-terminal residue" evidence="1">
    <location>
        <position position="1"/>
    </location>
</feature>